<dbReference type="Gene3D" id="3.40.50.720">
    <property type="entry name" value="NAD(P)-binding Rossmann-like Domain"/>
    <property type="match status" value="1"/>
</dbReference>
<name>A0ABS4TXM7_9PSEU</name>
<comment type="similarity">
    <text evidence="2">Belongs to the 3-hydroxyacyl-CoA dehydrogenase family.</text>
</comment>
<dbReference type="Pfam" id="PF02737">
    <property type="entry name" value="3HCDH_N"/>
    <property type="match status" value="1"/>
</dbReference>
<dbReference type="InterPro" id="IPR006176">
    <property type="entry name" value="3-OHacyl-CoA_DH_NAD-bd"/>
</dbReference>
<dbReference type="PANTHER" id="PTHR48075">
    <property type="entry name" value="3-HYDROXYACYL-COA DEHYDROGENASE FAMILY PROTEIN"/>
    <property type="match status" value="1"/>
</dbReference>
<feature type="domain" description="3-hydroxyacyl-CoA dehydrogenase NAD binding" evidence="5">
    <location>
        <begin position="11"/>
        <end position="183"/>
    </location>
</feature>
<proteinExistence type="inferred from homology"/>
<keyword evidence="7" id="KW-1185">Reference proteome</keyword>
<dbReference type="Pfam" id="PF00725">
    <property type="entry name" value="3HCDH"/>
    <property type="match status" value="1"/>
</dbReference>
<dbReference type="InterPro" id="IPR008927">
    <property type="entry name" value="6-PGluconate_DH-like_C_sf"/>
</dbReference>
<feature type="domain" description="3-hydroxyacyl-CoA dehydrogenase C-terminal" evidence="4">
    <location>
        <begin position="186"/>
        <end position="282"/>
    </location>
</feature>
<evidence type="ECO:0000259" key="4">
    <source>
        <dbReference type="Pfam" id="PF00725"/>
    </source>
</evidence>
<dbReference type="InterPro" id="IPR036291">
    <property type="entry name" value="NAD(P)-bd_dom_sf"/>
</dbReference>
<keyword evidence="3" id="KW-0560">Oxidoreductase</keyword>
<gene>
    <name evidence="6" type="ORF">JOF56_009522</name>
</gene>
<evidence type="ECO:0000259" key="5">
    <source>
        <dbReference type="Pfam" id="PF02737"/>
    </source>
</evidence>
<evidence type="ECO:0000256" key="3">
    <source>
        <dbReference type="ARBA" id="ARBA00023002"/>
    </source>
</evidence>
<dbReference type="InterPro" id="IPR022694">
    <property type="entry name" value="3-OHacyl-CoA_DH"/>
</dbReference>
<comment type="pathway">
    <text evidence="1">Lipid metabolism; butanoate metabolism.</text>
</comment>
<dbReference type="PIRSF" id="PIRSF000105">
    <property type="entry name" value="HCDH"/>
    <property type="match status" value="1"/>
</dbReference>
<dbReference type="RefSeq" id="WP_209645991.1">
    <property type="nucleotide sequence ID" value="NZ_JAGINW010000001.1"/>
</dbReference>
<evidence type="ECO:0000256" key="1">
    <source>
        <dbReference type="ARBA" id="ARBA00005086"/>
    </source>
</evidence>
<sequence>MQADPTSHRLVVLGAGVMGSSIATMALGHGVPVVLVDIDEDTLVHARATIDRQLRHARLMGALPTDRTPGELVTTLSSHDADVTAVIEAITEDPALKAKALAEIGALIRPGTPVISNTSGIPIDELAEALPRPDELIGTHFMNPAYLIRMVEVIRGPRTSDTTIAALMSLLDTLDRKAVVVRDSPGFVTSRLLHPMINDAARLVDEGVASAEDVDTLMRGCLGHATGPLRTADMIGLDNLVDALDVLFERTGNPAHEPCDLLRRKVAAGDFGAKTDRGFYEYGKALA</sequence>
<dbReference type="SUPFAM" id="SSF51735">
    <property type="entry name" value="NAD(P)-binding Rossmann-fold domains"/>
    <property type="match status" value="1"/>
</dbReference>
<dbReference type="InterPro" id="IPR013328">
    <property type="entry name" value="6PGD_dom2"/>
</dbReference>
<dbReference type="PANTHER" id="PTHR48075:SF5">
    <property type="entry name" value="3-HYDROXYBUTYRYL-COA DEHYDROGENASE"/>
    <property type="match status" value="1"/>
</dbReference>
<dbReference type="EMBL" id="JAGINW010000001">
    <property type="protein sequence ID" value="MBP2329137.1"/>
    <property type="molecule type" value="Genomic_DNA"/>
</dbReference>
<dbReference type="SUPFAM" id="SSF48179">
    <property type="entry name" value="6-phosphogluconate dehydrogenase C-terminal domain-like"/>
    <property type="match status" value="1"/>
</dbReference>
<evidence type="ECO:0000313" key="7">
    <source>
        <dbReference type="Proteomes" id="UP001519332"/>
    </source>
</evidence>
<dbReference type="InterPro" id="IPR006108">
    <property type="entry name" value="3HC_DH_C"/>
</dbReference>
<accession>A0ABS4TXM7</accession>
<organism evidence="6 7">
    <name type="scientific">Kibdelosporangium banguiense</name>
    <dbReference type="NCBI Taxonomy" id="1365924"/>
    <lineage>
        <taxon>Bacteria</taxon>
        <taxon>Bacillati</taxon>
        <taxon>Actinomycetota</taxon>
        <taxon>Actinomycetes</taxon>
        <taxon>Pseudonocardiales</taxon>
        <taxon>Pseudonocardiaceae</taxon>
        <taxon>Kibdelosporangium</taxon>
    </lineage>
</organism>
<comment type="caution">
    <text evidence="6">The sequence shown here is derived from an EMBL/GenBank/DDBJ whole genome shotgun (WGS) entry which is preliminary data.</text>
</comment>
<dbReference type="Proteomes" id="UP001519332">
    <property type="component" value="Unassembled WGS sequence"/>
</dbReference>
<evidence type="ECO:0000313" key="6">
    <source>
        <dbReference type="EMBL" id="MBP2329137.1"/>
    </source>
</evidence>
<evidence type="ECO:0000256" key="2">
    <source>
        <dbReference type="ARBA" id="ARBA00009463"/>
    </source>
</evidence>
<reference evidence="6 7" key="1">
    <citation type="submission" date="2021-03" db="EMBL/GenBank/DDBJ databases">
        <title>Sequencing the genomes of 1000 actinobacteria strains.</title>
        <authorList>
            <person name="Klenk H.-P."/>
        </authorList>
    </citation>
    <scope>NUCLEOTIDE SEQUENCE [LARGE SCALE GENOMIC DNA]</scope>
    <source>
        <strain evidence="6 7">DSM 46670</strain>
    </source>
</reference>
<dbReference type="Gene3D" id="1.10.1040.10">
    <property type="entry name" value="N-(1-d-carboxylethyl)-l-norvaline Dehydrogenase, domain 2"/>
    <property type="match status" value="1"/>
</dbReference>
<protein>
    <submittedName>
        <fullName evidence="6">Methoxymalonate biosynthesis protein</fullName>
    </submittedName>
</protein>